<protein>
    <submittedName>
        <fullName evidence="1">Uncharacterized protein</fullName>
    </submittedName>
</protein>
<organism evidence="1 2">
    <name type="scientific">Natronomicrosphaera hydrolytica</name>
    <dbReference type="NCBI Taxonomy" id="3242702"/>
    <lineage>
        <taxon>Bacteria</taxon>
        <taxon>Pseudomonadati</taxon>
        <taxon>Planctomycetota</taxon>
        <taxon>Phycisphaerae</taxon>
        <taxon>Phycisphaerales</taxon>
        <taxon>Phycisphaeraceae</taxon>
        <taxon>Natronomicrosphaera</taxon>
    </lineage>
</organism>
<dbReference type="RefSeq" id="WP_425346411.1">
    <property type="nucleotide sequence ID" value="NZ_JBGUBD010000009.1"/>
</dbReference>
<sequence>MTQSNADANRTAAFNLEPAFRLLARWAQASEKWWYDIPDQPDLGCYGTGYNHWGLHTNLKYVAAMATLANADDTPAHIKRDRALQRALAAFRFTLASHKASENEPGDYPDVTLTDGNRWGQTWITALAIERMMHVMPALEPHLTDADRAAWRRVLLSEADYLLNDYGRGKHKGICAHRWAHTGMNDPESNIWNGCFLWRVAELYPDLPDADAFRERAHQFLINGVSIAADEHNETIVAGKPVRDRFVGASFFDHYALDHHGYSNVGYMVICQSNAAMLHFDFKTLGKPTPESLHHRQRELWQVVRKLVFADGRLARIGGDSRVRYAYCQEFLVPTLLYAAECFDEPYAAALLDAQIQLIQREADDNDDGSFYGKRLAHLAQASPYYYTRLESDRACALSQLIAYAPLTQPTQPQRELADPGYEASLAGTWHEPEHGDAVHRSPTRFASVAWHAHSGTQAICQPPDDGAMSDWQYNLTGRIRFVGDDDNITAGSANYRKTTAHHIQPYDAGFATLARVREGVNLTLKDGWQGSDLADHDLAFAALPDGHTLVGLQYARTCDKRAFAAEVRGLGLQLINDLYNDRQRRLTTAVGQSTLQSPPKRDAEESLNSRWANIDDRLGVVGLYGANSLTLRRFAQPQAGSLPYLRSLHVEQFNWHCQTATQSFSPDSVMLDVGWAALASVDAAATRLFADRHIDRTIQHDADGHRLRGVFLRGLDNHRYLVLANFADTAVDLAPATLKLPPGPWQELAAAKPTSTLTLPPRQARIWRAASV</sequence>
<dbReference type="Proteomes" id="UP001575105">
    <property type="component" value="Unassembled WGS sequence"/>
</dbReference>
<proteinExistence type="predicted"/>
<keyword evidence="2" id="KW-1185">Reference proteome</keyword>
<dbReference type="EMBL" id="JBGUBD010000009">
    <property type="protein sequence ID" value="MFA9479490.1"/>
    <property type="molecule type" value="Genomic_DNA"/>
</dbReference>
<evidence type="ECO:0000313" key="2">
    <source>
        <dbReference type="Proteomes" id="UP001575105"/>
    </source>
</evidence>
<comment type="caution">
    <text evidence="1">The sequence shown here is derived from an EMBL/GenBank/DDBJ whole genome shotgun (WGS) entry which is preliminary data.</text>
</comment>
<name>A0ABV4U7B2_9BACT</name>
<accession>A0ABV4U7B2</accession>
<reference evidence="1 2" key="1">
    <citation type="submission" date="2024-08" db="EMBL/GenBank/DDBJ databases">
        <title>Whole-genome sequencing of halo(alkali)philic microorganisms from hypersaline lakes.</title>
        <authorList>
            <person name="Sorokin D.Y."/>
            <person name="Merkel A.Y."/>
            <person name="Messina E."/>
            <person name="Yakimov M."/>
        </authorList>
    </citation>
    <scope>NUCLEOTIDE SEQUENCE [LARGE SCALE GENOMIC DNA]</scope>
    <source>
        <strain evidence="1 2">AB-hyl4</strain>
    </source>
</reference>
<gene>
    <name evidence="1" type="ORF">ACERK3_14470</name>
</gene>
<evidence type="ECO:0000313" key="1">
    <source>
        <dbReference type="EMBL" id="MFA9479490.1"/>
    </source>
</evidence>